<dbReference type="InterPro" id="IPR041244">
    <property type="entry name" value="Ribosomal_bL27m_C"/>
</dbReference>
<dbReference type="Gene3D" id="2.40.50.100">
    <property type="match status" value="1"/>
</dbReference>
<evidence type="ECO:0000313" key="12">
    <source>
        <dbReference type="Proteomes" id="UP000005666"/>
    </source>
</evidence>
<evidence type="ECO:0000256" key="5">
    <source>
        <dbReference type="ARBA" id="ARBA00023128"/>
    </source>
</evidence>
<comment type="subcellular location">
    <subcellularLocation>
        <location evidence="1">Mitochondrion</location>
    </subcellularLocation>
</comment>
<dbReference type="NCBIfam" id="TIGR00062">
    <property type="entry name" value="L27"/>
    <property type="match status" value="1"/>
</dbReference>
<evidence type="ECO:0000256" key="6">
    <source>
        <dbReference type="ARBA" id="ARBA00023274"/>
    </source>
</evidence>
<dbReference type="PANTHER" id="PTHR15893:SF0">
    <property type="entry name" value="LARGE RIBOSOMAL SUBUNIT PROTEIN BL27M"/>
    <property type="match status" value="1"/>
</dbReference>
<dbReference type="SUPFAM" id="SSF110324">
    <property type="entry name" value="Ribosomal L27 protein-like"/>
    <property type="match status" value="1"/>
</dbReference>
<gene>
    <name evidence="11" type="primary">TPHA0O00730</name>
    <name evidence="11" type="ordered locus">TPHA_0O00730</name>
</gene>
<dbReference type="OrthoDB" id="1867012at2759"/>
<dbReference type="KEGG" id="tpf:TPHA_0O00730"/>
<protein>
    <recommendedName>
        <fullName evidence="7">Large ribosomal subunit protein bL27m</fullName>
    </recommendedName>
    <alternativeName>
        <fullName evidence="8">54S ribosomal protein L2, mitochondrial</fullName>
    </alternativeName>
</protein>
<dbReference type="GeneID" id="11530554"/>
<dbReference type="FunFam" id="2.40.50.100:FF:000042">
    <property type="entry name" value="50S ribosomal protein L27"/>
    <property type="match status" value="1"/>
</dbReference>
<keyword evidence="4" id="KW-0689">Ribosomal protein</keyword>
<evidence type="ECO:0000256" key="1">
    <source>
        <dbReference type="ARBA" id="ARBA00004173"/>
    </source>
</evidence>
<reference evidence="11 12" key="1">
    <citation type="journal article" date="2011" name="Proc. Natl. Acad. Sci. U.S.A.">
        <title>Evolutionary erosion of yeast sex chromosomes by mating-type switching accidents.</title>
        <authorList>
            <person name="Gordon J.L."/>
            <person name="Armisen D."/>
            <person name="Proux-Wera E."/>
            <person name="Oheigeartaigh S.S."/>
            <person name="Byrne K.P."/>
            <person name="Wolfe K.H."/>
        </authorList>
    </citation>
    <scope>NUCLEOTIDE SEQUENCE [LARGE SCALE GENOMIC DNA]</scope>
    <source>
        <strain evidence="12">ATCC 24235 / CBS 4417 / NBRC 1672 / NRRL Y-8282 / UCD 70-5</strain>
    </source>
</reference>
<dbReference type="GO" id="GO:0006412">
    <property type="term" value="P:translation"/>
    <property type="evidence" value="ECO:0007669"/>
    <property type="project" value="InterPro"/>
</dbReference>
<evidence type="ECO:0000256" key="4">
    <source>
        <dbReference type="ARBA" id="ARBA00022980"/>
    </source>
</evidence>
<evidence type="ECO:0000259" key="10">
    <source>
        <dbReference type="Pfam" id="PF18471"/>
    </source>
</evidence>
<name>G8C1L4_TETPH</name>
<dbReference type="STRING" id="1071381.G8C1L4"/>
<comment type="similarity">
    <text evidence="2">Belongs to the bacterial ribosomal protein bL27 family.</text>
</comment>
<dbReference type="InterPro" id="IPR001684">
    <property type="entry name" value="Ribosomal_bL27"/>
</dbReference>
<dbReference type="GO" id="GO:0033617">
    <property type="term" value="P:mitochondrial respiratory chain complex IV assembly"/>
    <property type="evidence" value="ECO:0007669"/>
    <property type="project" value="EnsemblFungi"/>
</dbReference>
<dbReference type="eggNOG" id="KOG4600">
    <property type="taxonomic scope" value="Eukaryota"/>
</dbReference>
<dbReference type="PANTHER" id="PTHR15893">
    <property type="entry name" value="RIBOSOMAL PROTEIN L27"/>
    <property type="match status" value="1"/>
</dbReference>
<dbReference type="RefSeq" id="XP_003688476.1">
    <property type="nucleotide sequence ID" value="XM_003688428.1"/>
</dbReference>
<keyword evidence="5" id="KW-0496">Mitochondrion</keyword>
<sequence>MSLFTGIKGLQGKNFACNVLVQVRNSTKKAAGSRTSMKDSAGRRLGPKKYEGQTVRSGEIIMRQRGTKFFPGENVGIGKDHTIFATEPGVVRYYLDPFHPKRKFIGVSLKRDVPLPIPHFEPSVRRFGRQIIPDGSRSQEIYEIGKGESKSRFQIANQSKILKELEYRETKRAQLSKEFNDFVSKTVKSPLSDSDTAIKYLLRYRSCLRNGFNLNDSQFNAKQYFILQTELLAKREKWDSAKLSDTLETLNKDIELLNSSIGFDNKHQIMEFISESDKKQMKNHLIEELKKLTLDSSNSDFKLTKKSREEIKKLFVNASKFLTLSEEVHLRRQYLKPVLPENKFTVSEKPSKGSVVVRRFNYEKHEVTTMSRPKEAFLNRL</sequence>
<evidence type="ECO:0000256" key="8">
    <source>
        <dbReference type="ARBA" id="ARBA00035465"/>
    </source>
</evidence>
<keyword evidence="12" id="KW-1185">Reference proteome</keyword>
<dbReference type="PROSITE" id="PS00831">
    <property type="entry name" value="RIBOSOMAL_L27"/>
    <property type="match status" value="1"/>
</dbReference>
<dbReference type="Pfam" id="PF01016">
    <property type="entry name" value="Ribosomal_L27"/>
    <property type="match status" value="1"/>
</dbReference>
<dbReference type="InterPro" id="IPR018261">
    <property type="entry name" value="Ribosomal_bL27_CS"/>
</dbReference>
<evidence type="ECO:0000256" key="3">
    <source>
        <dbReference type="ARBA" id="ARBA00022946"/>
    </source>
</evidence>
<evidence type="ECO:0000256" key="9">
    <source>
        <dbReference type="SAM" id="MobiDB-lite"/>
    </source>
</evidence>
<evidence type="ECO:0000256" key="7">
    <source>
        <dbReference type="ARBA" id="ARBA00035267"/>
    </source>
</evidence>
<accession>G8C1L4</accession>
<feature type="region of interest" description="Disordered" evidence="9">
    <location>
        <begin position="28"/>
        <end position="47"/>
    </location>
</feature>
<dbReference type="GO" id="GO:0005762">
    <property type="term" value="C:mitochondrial large ribosomal subunit"/>
    <property type="evidence" value="ECO:0007669"/>
    <property type="project" value="EnsemblFungi"/>
</dbReference>
<dbReference type="PRINTS" id="PR00063">
    <property type="entry name" value="RIBOSOMALL27"/>
</dbReference>
<dbReference type="EMBL" id="HE612870">
    <property type="protein sequence ID" value="CCE66042.1"/>
    <property type="molecule type" value="Genomic_DNA"/>
</dbReference>
<dbReference type="AlphaFoldDB" id="G8C1L4"/>
<dbReference type="Proteomes" id="UP000005666">
    <property type="component" value="Chromosome 15"/>
</dbReference>
<dbReference type="HOGENOM" id="CLU_063752_0_0_1"/>
<organism evidence="11 12">
    <name type="scientific">Tetrapisispora phaffii (strain ATCC 24235 / CBS 4417 / NBRC 1672 / NRRL Y-8282 / UCD 70-5)</name>
    <name type="common">Yeast</name>
    <name type="synonym">Fabospora phaffii</name>
    <dbReference type="NCBI Taxonomy" id="1071381"/>
    <lineage>
        <taxon>Eukaryota</taxon>
        <taxon>Fungi</taxon>
        <taxon>Dikarya</taxon>
        <taxon>Ascomycota</taxon>
        <taxon>Saccharomycotina</taxon>
        <taxon>Saccharomycetes</taxon>
        <taxon>Saccharomycetales</taxon>
        <taxon>Saccharomycetaceae</taxon>
        <taxon>Tetrapisispora</taxon>
    </lineage>
</organism>
<dbReference type="GO" id="GO:0003735">
    <property type="term" value="F:structural constituent of ribosome"/>
    <property type="evidence" value="ECO:0007669"/>
    <property type="project" value="EnsemblFungi"/>
</dbReference>
<feature type="domain" description="Large ribosomal subunit protein bL27m C-terminal" evidence="10">
    <location>
        <begin position="151"/>
        <end position="381"/>
    </location>
</feature>
<evidence type="ECO:0000256" key="2">
    <source>
        <dbReference type="ARBA" id="ARBA00010797"/>
    </source>
</evidence>
<proteinExistence type="inferred from homology"/>
<evidence type="ECO:0000313" key="11">
    <source>
        <dbReference type="EMBL" id="CCE66042.1"/>
    </source>
</evidence>
<dbReference type="Pfam" id="PF18471">
    <property type="entry name" value="Ribosomal_L27_C"/>
    <property type="match status" value="1"/>
</dbReference>
<keyword evidence="3" id="KW-0809">Transit peptide</keyword>
<dbReference type="OMA" id="YLDPFHP"/>
<keyword evidence="6" id="KW-0687">Ribonucleoprotein</keyword>